<dbReference type="RefSeq" id="WP_431768003.1">
    <property type="nucleotide sequence ID" value="NZ_FOKQ01000083.1"/>
</dbReference>
<name>A0A1I1S994_RUMAL</name>
<dbReference type="NCBIfam" id="NF047593">
    <property type="entry name" value="IS66_ISAeme5_TnpA"/>
    <property type="match status" value="1"/>
</dbReference>
<gene>
    <name evidence="1" type="ORF">SAMN02910406_03839</name>
</gene>
<organism evidence="1 2">
    <name type="scientific">Ruminococcus albus</name>
    <dbReference type="NCBI Taxonomy" id="1264"/>
    <lineage>
        <taxon>Bacteria</taxon>
        <taxon>Bacillati</taxon>
        <taxon>Bacillota</taxon>
        <taxon>Clostridia</taxon>
        <taxon>Eubacteriales</taxon>
        <taxon>Oscillospiraceae</taxon>
        <taxon>Ruminococcus</taxon>
    </lineage>
</organism>
<evidence type="ECO:0008006" key="3">
    <source>
        <dbReference type="Google" id="ProtNLM"/>
    </source>
</evidence>
<sequence>MQSNTTSITTIKQEVRLQEWTAQIEAQQASGLTIREWCKENGIKPNTYYNRLRKVREQYMEKSPT</sequence>
<feature type="non-terminal residue" evidence="1">
    <location>
        <position position="65"/>
    </location>
</feature>
<proteinExistence type="predicted"/>
<dbReference type="EMBL" id="FOKQ01000083">
    <property type="protein sequence ID" value="SFD41178.1"/>
    <property type="molecule type" value="Genomic_DNA"/>
</dbReference>
<reference evidence="1 2" key="1">
    <citation type="submission" date="2016-10" db="EMBL/GenBank/DDBJ databases">
        <authorList>
            <person name="de Groot N.N."/>
        </authorList>
    </citation>
    <scope>NUCLEOTIDE SEQUENCE [LARGE SCALE GENOMIC DNA]</scope>
    <source>
        <strain evidence="1 2">AR67</strain>
    </source>
</reference>
<dbReference type="Proteomes" id="UP000182192">
    <property type="component" value="Unassembled WGS sequence"/>
</dbReference>
<accession>A0A1I1S994</accession>
<evidence type="ECO:0000313" key="1">
    <source>
        <dbReference type="EMBL" id="SFD41178.1"/>
    </source>
</evidence>
<protein>
    <recommendedName>
        <fullName evidence="3">Transposase</fullName>
    </recommendedName>
</protein>
<evidence type="ECO:0000313" key="2">
    <source>
        <dbReference type="Proteomes" id="UP000182192"/>
    </source>
</evidence>
<dbReference type="AlphaFoldDB" id="A0A1I1S994"/>